<dbReference type="CDD" id="cd01066">
    <property type="entry name" value="APP_MetAP"/>
    <property type="match status" value="1"/>
</dbReference>
<dbReference type="SUPFAM" id="SSF55920">
    <property type="entry name" value="Creatinase/aminopeptidase"/>
    <property type="match status" value="1"/>
</dbReference>
<dbReference type="Pfam" id="PF00557">
    <property type="entry name" value="Peptidase_M24"/>
    <property type="match status" value="1"/>
</dbReference>
<reference evidence="3" key="1">
    <citation type="submission" date="2020-08" db="EMBL/GenBank/DDBJ databases">
        <title>Sulfitobacter aestuariivivens sp. nov., isolated from a tidal flat.</title>
        <authorList>
            <person name="Park S."/>
            <person name="Yoon J.-H."/>
        </authorList>
    </citation>
    <scope>NUCLEOTIDE SEQUENCE</scope>
    <source>
        <strain evidence="3">TSTF-M16</strain>
    </source>
</reference>
<name>A0A927D302_9RHOB</name>
<evidence type="ECO:0000313" key="3">
    <source>
        <dbReference type="EMBL" id="MBD3664128.1"/>
    </source>
</evidence>
<dbReference type="InterPro" id="IPR000994">
    <property type="entry name" value="Pept_M24"/>
</dbReference>
<accession>A0A927D302</accession>
<evidence type="ECO:0000313" key="4">
    <source>
        <dbReference type="Proteomes" id="UP000635142"/>
    </source>
</evidence>
<dbReference type="RefSeq" id="WP_191075035.1">
    <property type="nucleotide sequence ID" value="NZ_JACTAG010000001.1"/>
</dbReference>
<dbReference type="InterPro" id="IPR050659">
    <property type="entry name" value="Peptidase_M24B"/>
</dbReference>
<dbReference type="Gene3D" id="3.90.230.10">
    <property type="entry name" value="Creatinase/methionine aminopeptidase superfamily"/>
    <property type="match status" value="1"/>
</dbReference>
<comment type="caution">
    <text evidence="3">The sequence shown here is derived from an EMBL/GenBank/DDBJ whole genome shotgun (WGS) entry which is preliminary data.</text>
</comment>
<evidence type="ECO:0000259" key="2">
    <source>
        <dbReference type="Pfam" id="PF01321"/>
    </source>
</evidence>
<evidence type="ECO:0000259" key="1">
    <source>
        <dbReference type="Pfam" id="PF00557"/>
    </source>
</evidence>
<sequence>MPNAAQMAFSPAEYAGRLTAVRTAMAKAGLDVLVVTDPSNQNWLTGYDGWSFYVHQAVVIPLERKPFWWGRRQDANGAQRTVDPDATDIEFYLDHYVQSTVRHPMQDLAAKLRDRGLGTACVGVEMDNYYFSAKAYTSLVDALPHAKVRDATALVNWQRAIKSPAEIEFMRRAARISEKITNLAIDRAAPGVRKNDLAAEIMAAGIAGVDDIWGDYPAIVPLMPSGASAAAPHLTWNGEAMQTGEVTFFELSGCYRRYHVPLSRSVFLGKPPAYILNGEAALVDGLESGLEQARAGNRTCDIANALGDVMERAGIERGARCGYAIGLSYPPDWGERTMSLRPEDETVLQPGMTFHFMPGLWMDGWGLEITESILITEDGPAETFCSIPRKLFIKDG</sequence>
<dbReference type="PANTHER" id="PTHR46112:SF2">
    <property type="entry name" value="XAA-PRO AMINOPEPTIDASE P-RELATED"/>
    <property type="match status" value="1"/>
</dbReference>
<dbReference type="AlphaFoldDB" id="A0A927D302"/>
<organism evidence="3 4">
    <name type="scientific">Sulfitobacter aestuariivivens</name>
    <dbReference type="NCBI Taxonomy" id="2766981"/>
    <lineage>
        <taxon>Bacteria</taxon>
        <taxon>Pseudomonadati</taxon>
        <taxon>Pseudomonadota</taxon>
        <taxon>Alphaproteobacteria</taxon>
        <taxon>Rhodobacterales</taxon>
        <taxon>Roseobacteraceae</taxon>
        <taxon>Sulfitobacter</taxon>
    </lineage>
</organism>
<dbReference type="Pfam" id="PF01321">
    <property type="entry name" value="Creatinase_N"/>
    <property type="match status" value="1"/>
</dbReference>
<keyword evidence="4" id="KW-1185">Reference proteome</keyword>
<dbReference type="PANTHER" id="PTHR46112">
    <property type="entry name" value="AMINOPEPTIDASE"/>
    <property type="match status" value="1"/>
</dbReference>
<dbReference type="EMBL" id="JACTAG010000001">
    <property type="protein sequence ID" value="MBD3664128.1"/>
    <property type="molecule type" value="Genomic_DNA"/>
</dbReference>
<proteinExistence type="predicted"/>
<dbReference type="InterPro" id="IPR000587">
    <property type="entry name" value="Creatinase_N"/>
</dbReference>
<feature type="domain" description="Creatinase N-terminal" evidence="2">
    <location>
        <begin position="17"/>
        <end position="161"/>
    </location>
</feature>
<dbReference type="Proteomes" id="UP000635142">
    <property type="component" value="Unassembled WGS sequence"/>
</dbReference>
<dbReference type="InterPro" id="IPR029149">
    <property type="entry name" value="Creatin/AminoP/Spt16_N"/>
</dbReference>
<gene>
    <name evidence="3" type="ORF">H9Q16_09360</name>
</gene>
<dbReference type="SUPFAM" id="SSF53092">
    <property type="entry name" value="Creatinase/prolidase N-terminal domain"/>
    <property type="match status" value="1"/>
</dbReference>
<dbReference type="InterPro" id="IPR036005">
    <property type="entry name" value="Creatinase/aminopeptidase-like"/>
</dbReference>
<protein>
    <submittedName>
        <fullName evidence="3">M24 family metallopeptidase</fullName>
    </submittedName>
</protein>
<dbReference type="Gene3D" id="3.40.350.10">
    <property type="entry name" value="Creatinase/prolidase N-terminal domain"/>
    <property type="match status" value="1"/>
</dbReference>
<feature type="domain" description="Peptidase M24" evidence="1">
    <location>
        <begin position="168"/>
        <end position="377"/>
    </location>
</feature>